<dbReference type="Proteomes" id="UP000533533">
    <property type="component" value="Unassembled WGS sequence"/>
</dbReference>
<comment type="caution">
    <text evidence="2">The sequence shown here is derived from an EMBL/GenBank/DDBJ whole genome shotgun (WGS) entry which is preliminary data.</text>
</comment>
<sequence>MMLHNAIQIDEIIVDVVQHFDFRWRSNEEQRCRAREDLDVTGMRREPGDQDIGQTPLAADPRHDRYGHAVLPPSTIHIGLDVA</sequence>
<feature type="region of interest" description="Disordered" evidence="1">
    <location>
        <begin position="38"/>
        <end position="69"/>
    </location>
</feature>
<evidence type="ECO:0000313" key="2">
    <source>
        <dbReference type="EMBL" id="MBB2932018.1"/>
    </source>
</evidence>
<protein>
    <submittedName>
        <fullName evidence="2">Uncharacterized protein</fullName>
    </submittedName>
</protein>
<gene>
    <name evidence="2" type="ORF">FHX59_006492</name>
</gene>
<name>A0ABR6FXB1_9BURK</name>
<accession>A0ABR6FXB1</accession>
<feature type="compositionally biased region" description="Basic and acidic residues" evidence="1">
    <location>
        <begin position="38"/>
        <end position="48"/>
    </location>
</feature>
<evidence type="ECO:0000256" key="1">
    <source>
        <dbReference type="SAM" id="MobiDB-lite"/>
    </source>
</evidence>
<proteinExistence type="predicted"/>
<keyword evidence="3" id="KW-1185">Reference proteome</keyword>
<dbReference type="EMBL" id="JACHVZ010000023">
    <property type="protein sequence ID" value="MBB2932018.1"/>
    <property type="molecule type" value="Genomic_DNA"/>
</dbReference>
<dbReference type="RefSeq" id="WP_423802875.1">
    <property type="nucleotide sequence ID" value="NZ_QEOL01000027.1"/>
</dbReference>
<reference evidence="2 3" key="1">
    <citation type="submission" date="2020-08" db="EMBL/GenBank/DDBJ databases">
        <title>Genomic Encyclopedia of Type Strains, Phase IV (KMG-V): Genome sequencing to study the core and pangenomes of soil and plant-associated prokaryotes.</title>
        <authorList>
            <person name="Whitman W."/>
        </authorList>
    </citation>
    <scope>NUCLEOTIDE SEQUENCE [LARGE SCALE GENOMIC DNA]</scope>
    <source>
        <strain evidence="2 3">SRMrh-85</strain>
    </source>
</reference>
<evidence type="ECO:0000313" key="3">
    <source>
        <dbReference type="Proteomes" id="UP000533533"/>
    </source>
</evidence>
<organism evidence="2 3">
    <name type="scientific">Paraburkholderia silvatlantica</name>
    <dbReference type="NCBI Taxonomy" id="321895"/>
    <lineage>
        <taxon>Bacteria</taxon>
        <taxon>Pseudomonadati</taxon>
        <taxon>Pseudomonadota</taxon>
        <taxon>Betaproteobacteria</taxon>
        <taxon>Burkholderiales</taxon>
        <taxon>Burkholderiaceae</taxon>
        <taxon>Paraburkholderia</taxon>
    </lineage>
</organism>